<proteinExistence type="predicted"/>
<dbReference type="EMBL" id="JAANER010000002">
    <property type="protein sequence ID" value="KAG9193601.1"/>
    <property type="molecule type" value="Genomic_DNA"/>
</dbReference>
<protein>
    <submittedName>
        <fullName evidence="1">Uncharacterized protein</fullName>
    </submittedName>
</protein>
<organism evidence="1 2">
    <name type="scientific">Alternaria panax</name>
    <dbReference type="NCBI Taxonomy" id="48097"/>
    <lineage>
        <taxon>Eukaryota</taxon>
        <taxon>Fungi</taxon>
        <taxon>Dikarya</taxon>
        <taxon>Ascomycota</taxon>
        <taxon>Pezizomycotina</taxon>
        <taxon>Dothideomycetes</taxon>
        <taxon>Pleosporomycetidae</taxon>
        <taxon>Pleosporales</taxon>
        <taxon>Pleosporineae</taxon>
        <taxon>Pleosporaceae</taxon>
        <taxon>Alternaria</taxon>
        <taxon>Alternaria sect. Panax</taxon>
    </lineage>
</organism>
<comment type="caution">
    <text evidence="1">The sequence shown here is derived from an EMBL/GenBank/DDBJ whole genome shotgun (WGS) entry which is preliminary data.</text>
</comment>
<keyword evidence="2" id="KW-1185">Reference proteome</keyword>
<evidence type="ECO:0000313" key="2">
    <source>
        <dbReference type="Proteomes" id="UP001199106"/>
    </source>
</evidence>
<reference evidence="1" key="1">
    <citation type="submission" date="2021-07" db="EMBL/GenBank/DDBJ databases">
        <title>Genome Resource of American Ginseng Black Spot Pathogen Alternaria panax.</title>
        <authorList>
            <person name="Qiu C."/>
            <person name="Wang W."/>
            <person name="Liu Z."/>
        </authorList>
    </citation>
    <scope>NUCLEOTIDE SEQUENCE</scope>
    <source>
        <strain evidence="1">BNCC115425</strain>
    </source>
</reference>
<sequence length="101" mass="11091">MPSPSPTTTMSLPNNTVDPVARLEAELAQEKAAHSRTAKALESVTYLHANQAITISSQIGIIKAQIQRHPKDIDIIQKEARAAEDERQRMKAEAVSRGVMM</sequence>
<evidence type="ECO:0000313" key="1">
    <source>
        <dbReference type="EMBL" id="KAG9193601.1"/>
    </source>
</evidence>
<accession>A0AAD4IF35</accession>
<dbReference type="Proteomes" id="UP001199106">
    <property type="component" value="Unassembled WGS sequence"/>
</dbReference>
<dbReference type="AlphaFoldDB" id="A0AAD4IF35"/>
<gene>
    <name evidence="1" type="ORF">G6011_03636</name>
</gene>
<name>A0AAD4IF35_9PLEO</name>